<dbReference type="GeneID" id="83205869"/>
<organism evidence="3 4">
    <name type="scientific">Penicillium chermesinum</name>
    <dbReference type="NCBI Taxonomy" id="63820"/>
    <lineage>
        <taxon>Eukaryota</taxon>
        <taxon>Fungi</taxon>
        <taxon>Dikarya</taxon>
        <taxon>Ascomycota</taxon>
        <taxon>Pezizomycotina</taxon>
        <taxon>Eurotiomycetes</taxon>
        <taxon>Eurotiomycetidae</taxon>
        <taxon>Eurotiales</taxon>
        <taxon>Aspergillaceae</taxon>
        <taxon>Penicillium</taxon>
    </lineage>
</organism>
<evidence type="ECO:0000256" key="1">
    <source>
        <dbReference type="ARBA" id="ARBA00007884"/>
    </source>
</evidence>
<dbReference type="SUPFAM" id="SSF49785">
    <property type="entry name" value="Galactose-binding domain-like"/>
    <property type="match status" value="1"/>
</dbReference>
<sequence>MTETSHLPLFGGSRAWTPDEWTSSDDRVRGGSSKSTLEATAESLVATFKGTLDITTLGGAGFASQRTATEDGRWDLSEYDGIELKIDHADGKLYTLTLKDEILAKRPDGREQSTLSWEFDFRPHGATTYFIKWADFRPTYRGRDQEGVEPLDLKNVRRFGIMIRSFFGGQEGPFELGITSIAALRTERYLDHPEEEPDEYFDEKLGAFVQRRPTWFGWFTSCLGCR</sequence>
<dbReference type="PANTHER" id="PTHR13194">
    <property type="entry name" value="COMPLEX I INTERMEDIATE-ASSOCIATED PROTEIN 30"/>
    <property type="match status" value="1"/>
</dbReference>
<accession>A0A9W9NHH2</accession>
<evidence type="ECO:0000313" key="3">
    <source>
        <dbReference type="EMBL" id="KAJ5220066.1"/>
    </source>
</evidence>
<dbReference type="PANTHER" id="PTHR13194:SF19">
    <property type="entry name" value="NAD(P)-BINDING ROSSMANN-FOLD SUPERFAMILY PROTEIN"/>
    <property type="match status" value="1"/>
</dbReference>
<dbReference type="EMBL" id="JAPQKS010000007">
    <property type="protein sequence ID" value="KAJ5220066.1"/>
    <property type="molecule type" value="Genomic_DNA"/>
</dbReference>
<reference evidence="3" key="2">
    <citation type="journal article" date="2023" name="IMA Fungus">
        <title>Comparative genomic study of the Penicillium genus elucidates a diverse pangenome and 15 lateral gene transfer events.</title>
        <authorList>
            <person name="Petersen C."/>
            <person name="Sorensen T."/>
            <person name="Nielsen M.R."/>
            <person name="Sondergaard T.E."/>
            <person name="Sorensen J.L."/>
            <person name="Fitzpatrick D.A."/>
            <person name="Frisvad J.C."/>
            <person name="Nielsen K.L."/>
        </authorList>
    </citation>
    <scope>NUCLEOTIDE SEQUENCE</scope>
    <source>
        <strain evidence="3">IBT 19713</strain>
    </source>
</reference>
<comment type="similarity">
    <text evidence="1">Belongs to the CIA30 family.</text>
</comment>
<evidence type="ECO:0000313" key="4">
    <source>
        <dbReference type="Proteomes" id="UP001150941"/>
    </source>
</evidence>
<dbReference type="Proteomes" id="UP001150941">
    <property type="component" value="Unassembled WGS sequence"/>
</dbReference>
<name>A0A9W9NHH2_9EURO</name>
<dbReference type="InterPro" id="IPR013857">
    <property type="entry name" value="NADH-UbQ_OxRdtase-assoc_prot30"/>
</dbReference>
<dbReference type="GO" id="GO:0010257">
    <property type="term" value="P:NADH dehydrogenase complex assembly"/>
    <property type="evidence" value="ECO:0007669"/>
    <property type="project" value="TreeGrafter"/>
</dbReference>
<dbReference type="InterPro" id="IPR008979">
    <property type="entry name" value="Galactose-bd-like_sf"/>
</dbReference>
<evidence type="ECO:0000259" key="2">
    <source>
        <dbReference type="Pfam" id="PF08547"/>
    </source>
</evidence>
<feature type="domain" description="NADH:ubiquinone oxidoreductase intermediate-associated protein 30" evidence="2">
    <location>
        <begin position="17"/>
        <end position="178"/>
    </location>
</feature>
<proteinExistence type="inferred from homology"/>
<dbReference type="AlphaFoldDB" id="A0A9W9NHH2"/>
<keyword evidence="4" id="KW-1185">Reference proteome</keyword>
<dbReference type="OrthoDB" id="426386at2759"/>
<dbReference type="InterPro" id="IPR039131">
    <property type="entry name" value="NDUFAF1"/>
</dbReference>
<dbReference type="Pfam" id="PF08547">
    <property type="entry name" value="CIA30"/>
    <property type="match status" value="1"/>
</dbReference>
<reference evidence="3" key="1">
    <citation type="submission" date="2022-11" db="EMBL/GenBank/DDBJ databases">
        <authorList>
            <person name="Petersen C."/>
        </authorList>
    </citation>
    <scope>NUCLEOTIDE SEQUENCE</scope>
    <source>
        <strain evidence="3">IBT 19713</strain>
    </source>
</reference>
<comment type="caution">
    <text evidence="3">The sequence shown here is derived from an EMBL/GenBank/DDBJ whole genome shotgun (WGS) entry which is preliminary data.</text>
</comment>
<gene>
    <name evidence="3" type="ORF">N7468_009270</name>
</gene>
<dbReference type="GO" id="GO:0051082">
    <property type="term" value="F:unfolded protein binding"/>
    <property type="evidence" value="ECO:0007669"/>
    <property type="project" value="TreeGrafter"/>
</dbReference>
<dbReference type="RefSeq" id="XP_058326896.1">
    <property type="nucleotide sequence ID" value="XM_058478566.1"/>
</dbReference>
<protein>
    <recommendedName>
        <fullName evidence="2">NADH:ubiquinone oxidoreductase intermediate-associated protein 30 domain-containing protein</fullName>
    </recommendedName>
</protein>